<protein>
    <submittedName>
        <fullName evidence="2">GNAT family N-acetyltransferase</fullName>
    </submittedName>
</protein>
<dbReference type="AlphaFoldDB" id="A0A6C0NUD9"/>
<reference evidence="2 3" key="1">
    <citation type="submission" date="2020-02" db="EMBL/GenBank/DDBJ databases">
        <title>Paenibacillus sp. nov., isolated from rhizosphere soil of tomato.</title>
        <authorList>
            <person name="Weon H.-Y."/>
            <person name="Lee S.A."/>
        </authorList>
    </citation>
    <scope>NUCLEOTIDE SEQUENCE [LARGE SCALE GENOMIC DNA]</scope>
    <source>
        <strain evidence="2 3">14171R-81</strain>
    </source>
</reference>
<dbReference type="EMBL" id="CP048286">
    <property type="protein sequence ID" value="QHW29787.1"/>
    <property type="molecule type" value="Genomic_DNA"/>
</dbReference>
<name>A0A6C0NUD9_9BACL</name>
<keyword evidence="2" id="KW-0808">Transferase</keyword>
<organism evidence="2 3">
    <name type="scientific">Paenibacillus rhizovicinus</name>
    <dbReference type="NCBI Taxonomy" id="2704463"/>
    <lineage>
        <taxon>Bacteria</taxon>
        <taxon>Bacillati</taxon>
        <taxon>Bacillota</taxon>
        <taxon>Bacilli</taxon>
        <taxon>Bacillales</taxon>
        <taxon>Paenibacillaceae</taxon>
        <taxon>Paenibacillus</taxon>
    </lineage>
</organism>
<dbReference type="GO" id="GO:0016747">
    <property type="term" value="F:acyltransferase activity, transferring groups other than amino-acyl groups"/>
    <property type="evidence" value="ECO:0007669"/>
    <property type="project" value="InterPro"/>
</dbReference>
<dbReference type="InterPro" id="IPR016181">
    <property type="entry name" value="Acyl_CoA_acyltransferase"/>
</dbReference>
<gene>
    <name evidence="2" type="ORF">GZH47_02335</name>
</gene>
<dbReference type="CDD" id="cd04301">
    <property type="entry name" value="NAT_SF"/>
    <property type="match status" value="1"/>
</dbReference>
<evidence type="ECO:0000313" key="2">
    <source>
        <dbReference type="EMBL" id="QHW29787.1"/>
    </source>
</evidence>
<evidence type="ECO:0000313" key="3">
    <source>
        <dbReference type="Proteomes" id="UP000479114"/>
    </source>
</evidence>
<dbReference type="KEGG" id="prz:GZH47_02335"/>
<dbReference type="Pfam" id="PF00583">
    <property type="entry name" value="Acetyltransf_1"/>
    <property type="match status" value="1"/>
</dbReference>
<accession>A0A6C0NUD9</accession>
<dbReference type="SUPFAM" id="SSF55729">
    <property type="entry name" value="Acyl-CoA N-acyltransferases (Nat)"/>
    <property type="match status" value="1"/>
</dbReference>
<proteinExistence type="predicted"/>
<dbReference type="InterPro" id="IPR000182">
    <property type="entry name" value="GNAT_dom"/>
</dbReference>
<dbReference type="Proteomes" id="UP000479114">
    <property type="component" value="Chromosome"/>
</dbReference>
<sequence length="158" mass="17345">MGDMLVKLYQLPESESPKQFTARTGITVRRAIGPELITVAEWVEKRFSKGWRSECEVAFSRQPVACLVAVKDGELLGFACYDATCRGFFGPTGVDEQTRGLGIGKQLLFEALLAMRDFGYAYAIIGAAGPVDFYKHTVGALEIEQPEPGIYTGMLKLV</sequence>
<dbReference type="PROSITE" id="PS51186">
    <property type="entry name" value="GNAT"/>
    <property type="match status" value="1"/>
</dbReference>
<dbReference type="Gene3D" id="3.40.630.30">
    <property type="match status" value="1"/>
</dbReference>
<feature type="domain" description="N-acetyltransferase" evidence="1">
    <location>
        <begin position="26"/>
        <end position="158"/>
    </location>
</feature>
<keyword evidence="3" id="KW-1185">Reference proteome</keyword>
<evidence type="ECO:0000259" key="1">
    <source>
        <dbReference type="PROSITE" id="PS51186"/>
    </source>
</evidence>